<evidence type="ECO:0000313" key="1">
    <source>
        <dbReference type="EMBL" id="CAF33035.1"/>
    </source>
</evidence>
<accession>Q2MFK6</accession>
<reference evidence="1" key="1">
    <citation type="submission" date="2004-02" db="EMBL/GenBank/DDBJ databases">
        <title>Comparison of the "mixed" gene clusters for the biosynthesis of the aminoglycoside antibiotics apramycin (Streptomyces tenebrarius DSM 40477) and hygromycin B (Streptomyces hygroscopicus subsp. hygroscopicus DSM 40578), which contain genes related to both the biosynthesis of other aminoglycosides and cell-wall sugars.</title>
        <authorList>
            <person name="Aboshanab K.M."/>
            <person name="Schmidt-Beissner H."/>
            <person name="Wehmeier U.F."/>
            <person name="Welzel K."/>
            <person name="Vente A."/>
            <person name="Piepersberg W."/>
        </authorList>
    </citation>
    <scope>NUCLEOTIDE SEQUENCE</scope>
    <source>
        <strain evidence="1">Type strain: DSM 40477</strain>
    </source>
</reference>
<gene>
    <name evidence="1" type="primary">tatC</name>
</gene>
<proteinExistence type="predicted"/>
<organism evidence="1">
    <name type="scientific">Streptoalloteichus tenebrarius (strain ATCC 17920 / DSM 40477 / JCM 4838 / CBS 697.72 / NBRC 16177 / NCIMB 11028 / NRRL B-12390 / A12253. 1 / ISP 5477)</name>
    <name type="common">Streptomyces tenebrarius</name>
    <dbReference type="NCBI Taxonomy" id="1933"/>
    <lineage>
        <taxon>Bacteria</taxon>
        <taxon>Bacillati</taxon>
        <taxon>Actinomycetota</taxon>
        <taxon>Actinomycetes</taxon>
        <taxon>Pseudonocardiales</taxon>
        <taxon>Pseudonocardiaceae</taxon>
        <taxon>Streptoalloteichus</taxon>
    </lineage>
</organism>
<sequence length="84" mass="9006">MFRCGPAGLVVDGGVRAAVASTGNAGLAVAAEFARDELTDEQWQAVEPLLPVSGAEERPRLGEVSCDQRDGWSRRRRVWPAGRA</sequence>
<dbReference type="EMBL" id="AJ629123">
    <property type="protein sequence ID" value="CAF33035.1"/>
    <property type="molecule type" value="Genomic_DNA"/>
</dbReference>
<dbReference type="AlphaFoldDB" id="Q2MFK6"/>
<name>Q2MFK6_STRSD</name>
<protein>
    <submittedName>
        <fullName evidence="1">Putative transposase</fullName>
    </submittedName>
</protein>